<reference evidence="1 2" key="1">
    <citation type="submission" date="2014-12" db="EMBL/GenBank/DDBJ databases">
        <title>Draft genome sequences of 29 type strains of Enterococci.</title>
        <authorList>
            <person name="Zhong Z."/>
            <person name="Sun Z."/>
            <person name="Liu W."/>
            <person name="Zhang W."/>
            <person name="Zhang H."/>
        </authorList>
    </citation>
    <scope>NUCLEOTIDE SEQUENCE [LARGE SCALE GENOMIC DNA]</scope>
    <source>
        <strain evidence="1 2">DSM 22801</strain>
    </source>
</reference>
<dbReference type="SUPFAM" id="SSF51735">
    <property type="entry name" value="NAD(P)-binding Rossmann-fold domains"/>
    <property type="match status" value="1"/>
</dbReference>
<dbReference type="EMBL" id="JXLC01000016">
    <property type="protein sequence ID" value="OJG91288.1"/>
    <property type="molecule type" value="Genomic_DNA"/>
</dbReference>
<dbReference type="Gene3D" id="3.40.50.720">
    <property type="entry name" value="NAD(P)-binding Rossmann-like Domain"/>
    <property type="match status" value="1"/>
</dbReference>
<evidence type="ECO:0000313" key="2">
    <source>
        <dbReference type="Proteomes" id="UP000183039"/>
    </source>
</evidence>
<evidence type="ECO:0008006" key="3">
    <source>
        <dbReference type="Google" id="ProtNLM"/>
    </source>
</evidence>
<sequence>MKKNKLGITGVSSGFGLELTKQLVAKGQTVIGTVRKDKNVQDLMTQYSETFDQ</sequence>
<dbReference type="InterPro" id="IPR036291">
    <property type="entry name" value="NAD(P)-bd_dom_sf"/>
</dbReference>
<dbReference type="AlphaFoldDB" id="A0AA91JNS3"/>
<proteinExistence type="predicted"/>
<accession>A0AA91JNS3</accession>
<dbReference type="RefSeq" id="WP_245791346.1">
    <property type="nucleotide sequence ID" value="NZ_JXLC01000016.1"/>
</dbReference>
<organism evidence="1 2">
    <name type="scientific">Enterococcus silesiacus</name>
    <dbReference type="NCBI Taxonomy" id="332949"/>
    <lineage>
        <taxon>Bacteria</taxon>
        <taxon>Bacillati</taxon>
        <taxon>Bacillota</taxon>
        <taxon>Bacilli</taxon>
        <taxon>Lactobacillales</taxon>
        <taxon>Enterococcaceae</taxon>
        <taxon>Enterococcus</taxon>
    </lineage>
</organism>
<dbReference type="Proteomes" id="UP000183039">
    <property type="component" value="Unassembled WGS sequence"/>
</dbReference>
<protein>
    <recommendedName>
        <fullName evidence="3">Short-chain dehydrogenase</fullName>
    </recommendedName>
</protein>
<evidence type="ECO:0000313" key="1">
    <source>
        <dbReference type="EMBL" id="OJG91288.1"/>
    </source>
</evidence>
<comment type="caution">
    <text evidence="1">The sequence shown here is derived from an EMBL/GenBank/DDBJ whole genome shotgun (WGS) entry which is preliminary data.</text>
</comment>
<gene>
    <name evidence="1" type="ORF">RV15_GL000918</name>
</gene>
<name>A0AA91JNS3_9ENTE</name>